<keyword evidence="12" id="KW-0407">Ion channel</keyword>
<proteinExistence type="inferred from homology"/>
<feature type="region of interest" description="Disordered" evidence="15">
    <location>
        <begin position="751"/>
        <end position="773"/>
    </location>
</feature>
<sequence>MKFDENDRKSLIESLPNSQPQIQSTPQRQSDDDPHYQQTESFVAAANIENGLRQNPALSYRRYTKELEKFARAQAKQLQILEKIRKQEDKERNKELLGQQPSPKYRFQTWIKMYILTRLRDDWIFLAVLGITMALFSFIMDEGIQMCLHAQLWLYRDLTSHIALQYLAWVSVPICLILFAIGFVHYVGPQSAGSGIPEMRTILRGATLKDYLSLNTLIAKMVGLTAVLGSGMPLGKEGPFVHIASIVAELLSKLATPFHGIYENKSRNSEMLAAACAVGLGACFSAPIGGVLFSIEVTTTYFAVRNYWRGFFACVVGATVVRLQAVWFQDADTVRSLYPTYITTEFPYDPQELFIFVIVGVLCGLLAAFFVWVHRQYVLFMRANKLMGKLLSKNRFIYPAIITLIISSITFPLGGGQFMSGEIDSPQQLTQLFSNFTWTSKDLNMAQMDIVSNWSSDYSSIFINLICFTLFHFFFSIIGSTMALPHGMFIPALKIGGGFGRLIGESLALWLPQGFSFPTLAPIIPGGYAIVGAAAFSGAVTRSICVAVVVFEITGQIAYLVPVMIAVLVSNAVASLLQPSMYDSVTKLKNLPYLPDLLPSNSCIYNIFVEDFMVRDVKYIWQGITYQKLKEVLKANKTLRCLPLVDNPHDMILLGSVHRHDLINLIQEHIGRDRRLQVAQQWQQEVDEQRAREQAKDYQGSANNERRPSRFEVVAATDLLHLRQIANDEMLPPNRRAEALINTLSPRKSILLNRNSTDEQTDPEGGDNEAANISKRVQLPGDRVVDMSAEMQEKWERDEMLKTVNLDKSQINIDPAPFQLVERTSMLKAHSLFFMMGINHAYVTNIGRLVGVVSLKELRNVIEKANVNNVAVQNPREELPEEKALLSPSHTAVDLTITTIDSSITQIDLGSSYESANVGAGLNIASQSSYSQTNANENKKSSDV</sequence>
<dbReference type="Proteomes" id="UP000504634">
    <property type="component" value="Unplaced"/>
</dbReference>
<dbReference type="FunFam" id="1.10.3080.10:FF:000003">
    <property type="entry name" value="Chloride channel 2"/>
    <property type="match status" value="1"/>
</dbReference>
<keyword evidence="4" id="KW-0677">Repeat</keyword>
<feature type="transmembrane region" description="Helical" evidence="14">
    <location>
        <begin position="272"/>
        <end position="295"/>
    </location>
</feature>
<feature type="compositionally biased region" description="Basic and acidic residues" evidence="15">
    <location>
        <begin position="687"/>
        <end position="696"/>
    </location>
</feature>
<dbReference type="Pfam" id="PF00571">
    <property type="entry name" value="CBS"/>
    <property type="match status" value="1"/>
</dbReference>
<dbReference type="PANTHER" id="PTHR45720">
    <property type="entry name" value="CHLORIDE CHANNEL PROTEIN 2"/>
    <property type="match status" value="1"/>
</dbReference>
<evidence type="ECO:0000256" key="10">
    <source>
        <dbReference type="ARBA" id="ARBA00023173"/>
    </source>
</evidence>
<dbReference type="AlphaFoldDB" id="A0A6J2THH0"/>
<feature type="transmembrane region" description="Helical" evidence="14">
    <location>
        <begin position="557"/>
        <end position="577"/>
    </location>
</feature>
<evidence type="ECO:0000256" key="6">
    <source>
        <dbReference type="ARBA" id="ARBA00022989"/>
    </source>
</evidence>
<name>A0A6J2THH0_DROLE</name>
<dbReference type="FunFam" id="3.10.580.10:FF:000032">
    <property type="entry name" value="Chloride channel protein"/>
    <property type="match status" value="1"/>
</dbReference>
<dbReference type="InterPro" id="IPR046342">
    <property type="entry name" value="CBS_dom_sf"/>
</dbReference>
<comment type="subcellular location">
    <subcellularLocation>
        <location evidence="1 14">Membrane</location>
        <topology evidence="1 14">Multi-pass membrane protein</topology>
    </subcellularLocation>
</comment>
<keyword evidence="10" id="KW-0869">Chloride channel</keyword>
<evidence type="ECO:0000256" key="9">
    <source>
        <dbReference type="ARBA" id="ARBA00023136"/>
    </source>
</evidence>
<keyword evidence="17" id="KW-1185">Reference proteome</keyword>
<dbReference type="Gene3D" id="1.10.3080.10">
    <property type="entry name" value="Clc chloride channel"/>
    <property type="match status" value="1"/>
</dbReference>
<dbReference type="InterPro" id="IPR001807">
    <property type="entry name" value="ClC"/>
</dbReference>
<dbReference type="PROSITE" id="PS51371">
    <property type="entry name" value="CBS"/>
    <property type="match status" value="1"/>
</dbReference>
<keyword evidence="11 14" id="KW-0868">Chloride</keyword>
<evidence type="ECO:0000256" key="12">
    <source>
        <dbReference type="ARBA" id="ARBA00023303"/>
    </source>
</evidence>
<evidence type="ECO:0000256" key="3">
    <source>
        <dbReference type="ARBA" id="ARBA00022692"/>
    </source>
</evidence>
<feature type="transmembrane region" description="Helical" evidence="14">
    <location>
        <begin position="353"/>
        <end position="375"/>
    </location>
</feature>
<accession>A0A6J2THH0</accession>
<dbReference type="CDD" id="cd03683">
    <property type="entry name" value="ClC_1_like"/>
    <property type="match status" value="1"/>
</dbReference>
<dbReference type="InterPro" id="IPR050970">
    <property type="entry name" value="Cl_channel_volt-gated"/>
</dbReference>
<evidence type="ECO:0000256" key="5">
    <source>
        <dbReference type="ARBA" id="ARBA00022882"/>
    </source>
</evidence>
<dbReference type="GO" id="GO:0034707">
    <property type="term" value="C:chloride channel complex"/>
    <property type="evidence" value="ECO:0007669"/>
    <property type="project" value="UniProtKB-KW"/>
</dbReference>
<dbReference type="RefSeq" id="XP_030374553.1">
    <property type="nucleotide sequence ID" value="XM_030518693.1"/>
</dbReference>
<dbReference type="GO" id="GO:0005247">
    <property type="term" value="F:voltage-gated chloride channel activity"/>
    <property type="evidence" value="ECO:0007669"/>
    <property type="project" value="TreeGrafter"/>
</dbReference>
<keyword evidence="2 14" id="KW-0813">Transport</keyword>
<evidence type="ECO:0000313" key="18">
    <source>
        <dbReference type="RefSeq" id="XP_030374553.1"/>
    </source>
</evidence>
<dbReference type="GO" id="GO:0005886">
    <property type="term" value="C:plasma membrane"/>
    <property type="evidence" value="ECO:0007669"/>
    <property type="project" value="TreeGrafter"/>
</dbReference>
<feature type="domain" description="CBS" evidence="16">
    <location>
        <begin position="613"/>
        <end position="674"/>
    </location>
</feature>
<evidence type="ECO:0000256" key="15">
    <source>
        <dbReference type="SAM" id="MobiDB-lite"/>
    </source>
</evidence>
<keyword evidence="6 14" id="KW-1133">Transmembrane helix</keyword>
<dbReference type="OrthoDB" id="4564at2759"/>
<organism evidence="17 18">
    <name type="scientific">Drosophila lebanonensis</name>
    <name type="common">Fruit fly</name>
    <name type="synonym">Scaptodrosophila lebanonensis</name>
    <dbReference type="NCBI Taxonomy" id="7225"/>
    <lineage>
        <taxon>Eukaryota</taxon>
        <taxon>Metazoa</taxon>
        <taxon>Ecdysozoa</taxon>
        <taxon>Arthropoda</taxon>
        <taxon>Hexapoda</taxon>
        <taxon>Insecta</taxon>
        <taxon>Pterygota</taxon>
        <taxon>Neoptera</taxon>
        <taxon>Endopterygota</taxon>
        <taxon>Diptera</taxon>
        <taxon>Brachycera</taxon>
        <taxon>Muscomorpha</taxon>
        <taxon>Ephydroidea</taxon>
        <taxon>Drosophilidae</taxon>
        <taxon>Scaptodrosophila</taxon>
    </lineage>
</organism>
<dbReference type="GeneID" id="115624102"/>
<evidence type="ECO:0000256" key="7">
    <source>
        <dbReference type="ARBA" id="ARBA00023065"/>
    </source>
</evidence>
<dbReference type="InterPro" id="IPR014743">
    <property type="entry name" value="Cl-channel_core"/>
</dbReference>
<feature type="compositionally biased region" description="Polar residues" evidence="15">
    <location>
        <begin position="15"/>
        <end position="28"/>
    </location>
</feature>
<keyword evidence="3 14" id="KW-0812">Transmembrane</keyword>
<comment type="similarity">
    <text evidence="14">Belongs to the chloride channel (TC 2.A.49) family.</text>
</comment>
<evidence type="ECO:0000256" key="14">
    <source>
        <dbReference type="RuleBase" id="RU361221"/>
    </source>
</evidence>
<evidence type="ECO:0000256" key="13">
    <source>
        <dbReference type="PROSITE-ProRule" id="PRU00703"/>
    </source>
</evidence>
<feature type="transmembrane region" description="Helical" evidence="14">
    <location>
        <begin position="307"/>
        <end position="328"/>
    </location>
</feature>
<dbReference type="InterPro" id="IPR000644">
    <property type="entry name" value="CBS_dom"/>
</dbReference>
<dbReference type="PRINTS" id="PR00762">
    <property type="entry name" value="CLCHANNEL"/>
</dbReference>
<protein>
    <recommendedName>
        <fullName evidence="14">Chloride channel protein</fullName>
    </recommendedName>
</protein>
<evidence type="ECO:0000259" key="16">
    <source>
        <dbReference type="PROSITE" id="PS51371"/>
    </source>
</evidence>
<feature type="transmembrane region" description="Helical" evidence="14">
    <location>
        <begin position="396"/>
        <end position="415"/>
    </location>
</feature>
<evidence type="ECO:0000256" key="11">
    <source>
        <dbReference type="ARBA" id="ARBA00023214"/>
    </source>
</evidence>
<feature type="transmembrane region" description="Helical" evidence="14">
    <location>
        <begin position="461"/>
        <end position="484"/>
    </location>
</feature>
<keyword evidence="5" id="KW-0851">Voltage-gated channel</keyword>
<feature type="transmembrane region" description="Helical" evidence="14">
    <location>
        <begin position="208"/>
        <end position="229"/>
    </location>
</feature>
<dbReference type="PANTHER" id="PTHR45720:SF10">
    <property type="entry name" value="CHLORIDE CHANNEL PROTEIN 2"/>
    <property type="match status" value="1"/>
</dbReference>
<feature type="transmembrane region" description="Helical" evidence="14">
    <location>
        <begin position="528"/>
        <end position="551"/>
    </location>
</feature>
<dbReference type="Pfam" id="PF00654">
    <property type="entry name" value="Voltage_CLC"/>
    <property type="match status" value="1"/>
</dbReference>
<reference evidence="18" key="1">
    <citation type="submission" date="2025-08" db="UniProtKB">
        <authorList>
            <consortium name="RefSeq"/>
        </authorList>
    </citation>
    <scope>IDENTIFICATION</scope>
    <source>
        <strain evidence="18">11010-0011.00</strain>
        <tissue evidence="18">Whole body</tissue>
    </source>
</reference>
<evidence type="ECO:0000313" key="17">
    <source>
        <dbReference type="Proteomes" id="UP000504634"/>
    </source>
</evidence>
<feature type="transmembrane region" description="Helical" evidence="14">
    <location>
        <begin position="166"/>
        <end position="187"/>
    </location>
</feature>
<feature type="region of interest" description="Disordered" evidence="15">
    <location>
        <begin position="1"/>
        <end position="38"/>
    </location>
</feature>
<keyword evidence="9 14" id="KW-0472">Membrane</keyword>
<evidence type="ECO:0000256" key="2">
    <source>
        <dbReference type="ARBA" id="ARBA00022448"/>
    </source>
</evidence>
<evidence type="ECO:0000256" key="1">
    <source>
        <dbReference type="ARBA" id="ARBA00004141"/>
    </source>
</evidence>
<dbReference type="SUPFAM" id="SSF54631">
    <property type="entry name" value="CBS-domain pair"/>
    <property type="match status" value="1"/>
</dbReference>
<keyword evidence="7 14" id="KW-0406">Ion transport</keyword>
<dbReference type="SUPFAM" id="SSF81340">
    <property type="entry name" value="Clc chloride channel"/>
    <property type="match status" value="1"/>
</dbReference>
<feature type="compositionally biased region" description="Basic and acidic residues" evidence="15">
    <location>
        <begin position="1"/>
        <end position="11"/>
    </location>
</feature>
<gene>
    <name evidence="18" type="primary">LOC115624102</name>
</gene>
<keyword evidence="8 13" id="KW-0129">CBS domain</keyword>
<feature type="transmembrane region" description="Helical" evidence="14">
    <location>
        <begin position="123"/>
        <end position="140"/>
    </location>
</feature>
<dbReference type="SMART" id="SM00116">
    <property type="entry name" value="CBS"/>
    <property type="match status" value="2"/>
</dbReference>
<dbReference type="Gene3D" id="3.10.580.10">
    <property type="entry name" value="CBS-domain"/>
    <property type="match status" value="2"/>
</dbReference>
<evidence type="ECO:0000256" key="4">
    <source>
        <dbReference type="ARBA" id="ARBA00022737"/>
    </source>
</evidence>
<feature type="region of interest" description="Disordered" evidence="15">
    <location>
        <begin position="687"/>
        <end position="707"/>
    </location>
</feature>
<evidence type="ECO:0000256" key="8">
    <source>
        <dbReference type="ARBA" id="ARBA00023122"/>
    </source>
</evidence>